<dbReference type="KEGG" id="paeb:NCGM1900_3670"/>
<dbReference type="Proteomes" id="UP001297540">
    <property type="component" value="Chromosome"/>
</dbReference>
<dbReference type="Proteomes" id="UP000644192">
    <property type="component" value="Unassembled WGS sequence"/>
</dbReference>
<dbReference type="EMBL" id="NSNE01000001">
    <property type="protein sequence ID" value="RPM23125.1"/>
    <property type="molecule type" value="Genomic_DNA"/>
</dbReference>
<name>A0A073A5R7_PSEAI</name>
<proteinExistence type="predicted"/>
<reference evidence="8" key="1">
    <citation type="submission" date="2015-06" db="EMBL/GenBank/DDBJ databases">
        <authorList>
            <person name="Radhakrishnan Rajesh"/>
            <person name="Underwood Anthony"/>
            <person name="Al-Shahib Ali"/>
        </authorList>
    </citation>
    <scope>NUCLEOTIDE SEQUENCE [LARGE SCALE GENOMIC DNA]</scope>
    <source>
        <strain evidence="8">P19_London_7_VIM_2_05_10</strain>
    </source>
</reference>
<reference evidence="6 10" key="6">
    <citation type="submission" date="2019-01" db="EMBL/GenBank/DDBJ databases">
        <title>The Pseudomonas aeruginosa pan-genome provides new insights on its population structure, horizontal gene transfer and pathogenicity.</title>
        <authorList>
            <person name="Freschi L."/>
            <person name="Vincent A.T."/>
            <person name="Jeukens J."/>
            <person name="Emond-Rheault J.-G."/>
            <person name="Kukavica-Ibrulj I."/>
            <person name="Dupont M.-J."/>
            <person name="Charette S.J."/>
            <person name="Boyle B."/>
            <person name="Levesque R.C."/>
        </authorList>
    </citation>
    <scope>NUCLEOTIDE SEQUENCE [LARGE SCALE GENOMIC DNA]</scope>
    <source>
        <strain evidence="6 10">PA-W36</strain>
    </source>
</reference>
<dbReference type="AlphaFoldDB" id="A0A073A5R7"/>
<accession>A0A073A5R7</accession>
<dbReference type="Gene3D" id="3.30.160.370">
    <property type="entry name" value="Domain of unknown function DUF5064"/>
    <property type="match status" value="1"/>
</dbReference>
<dbReference type="EMBL" id="KT454971">
    <property type="protein sequence ID" value="ALI59331.1"/>
    <property type="molecule type" value="Genomic_DNA"/>
</dbReference>
<dbReference type="Proteomes" id="UP000284767">
    <property type="component" value="Unassembled WGS sequence"/>
</dbReference>
<evidence type="ECO:0000313" key="8">
    <source>
        <dbReference type="Proteomes" id="UP000045039"/>
    </source>
</evidence>
<sequence>MFIPGHLHLASASEVDRQAFDIHLRYRVLEAEARPVAVHFDMEGRIDGQPFSESFELPRDAAVHFASRASRLARRHGLRLRQGPIVRQRREYDAMFDDLRRRLKLKSGEAIDLDRYLRGEAGAS</sequence>
<dbReference type="Proteomes" id="UP000194857">
    <property type="component" value="Unassembled WGS sequence"/>
</dbReference>
<dbReference type="EMBL" id="WXZT01000006">
    <property type="protein sequence ID" value="MZZ13039.1"/>
    <property type="molecule type" value="Genomic_DNA"/>
</dbReference>
<evidence type="ECO:0000313" key="7">
    <source>
        <dbReference type="EMBL" id="WOS80489.1"/>
    </source>
</evidence>
<dbReference type="EMBL" id="NFFZ01000002">
    <property type="protein sequence ID" value="OTI65329.1"/>
    <property type="molecule type" value="Genomic_DNA"/>
</dbReference>
<reference evidence="7" key="10">
    <citation type="submission" date="2023-10" db="EMBL/GenBank/DDBJ databases">
        <title>Pathogen: clinical or host-associated sample.</title>
        <authorList>
            <person name="Hergert J."/>
            <person name="Casey R."/>
            <person name="Wagner J."/>
            <person name="Young E.L."/>
            <person name="Oakeson K.F."/>
        </authorList>
    </citation>
    <scope>NUCLEOTIDE SEQUENCE</scope>
    <source>
        <strain evidence="7">2021CK-01020</strain>
    </source>
</reference>
<evidence type="ECO:0000313" key="12">
    <source>
        <dbReference type="Proteomes" id="UP000644192"/>
    </source>
</evidence>
<evidence type="ECO:0000313" key="1">
    <source>
        <dbReference type="EMBL" id="ALI59331.1"/>
    </source>
</evidence>
<dbReference type="SMR" id="A0A073A5R7"/>
<evidence type="ECO:0000313" key="4">
    <source>
        <dbReference type="EMBL" id="MZZ13039.1"/>
    </source>
</evidence>
<dbReference type="eggNOG" id="ENOG5034A06">
    <property type="taxonomic scope" value="Bacteria"/>
</dbReference>
<dbReference type="EMBL" id="CVVU01000203">
    <property type="protein sequence ID" value="CRP03601.1"/>
    <property type="molecule type" value="Genomic_DNA"/>
</dbReference>
<accession>A0A1S1C0P4</accession>
<dbReference type="OMA" id="PGHLHIE"/>
<dbReference type="PATRIC" id="fig|287.1477.peg.2020"/>
<dbReference type="Pfam" id="PF16703">
    <property type="entry name" value="DUF5064"/>
    <property type="match status" value="1"/>
</dbReference>
<reference evidence="2" key="2">
    <citation type="submission" date="2015-06" db="EMBL/GenBank/DDBJ databases">
        <authorList>
            <person name="Radhakrishnan R."/>
            <person name="Underwood A."/>
            <person name="Al-Shahib A."/>
        </authorList>
    </citation>
    <scope>NUCLEOTIDE SEQUENCE</scope>
    <source>
        <strain evidence="2">P19_London_7_VIM_2_05_10</strain>
    </source>
</reference>
<evidence type="ECO:0000313" key="9">
    <source>
        <dbReference type="Proteomes" id="UP000194857"/>
    </source>
</evidence>
<dbReference type="EMBL" id="CP136986">
    <property type="protein sequence ID" value="WOS80489.1"/>
    <property type="molecule type" value="Genomic_DNA"/>
</dbReference>
<evidence type="ECO:0000313" key="11">
    <source>
        <dbReference type="Proteomes" id="UP000433532"/>
    </source>
</evidence>
<reference evidence="1" key="3">
    <citation type="submission" date="2015-08" db="EMBL/GenBank/DDBJ databases">
        <title>Pseudomonas aeruginosa strain CCBH4851 chromosome region.</title>
        <authorList>
            <person name="Silveira M.C."/>
            <person name="Carvalho-Assef A.P.D."/>
            <person name="Albano R.M."/>
        </authorList>
    </citation>
    <scope>NUCLEOTIDE SEQUENCE</scope>
    <source>
        <strain evidence="1">CCBH4851</strain>
    </source>
</reference>
<reference evidence="6 10" key="5">
    <citation type="submission" date="2017-08" db="EMBL/GenBank/DDBJ databases">
        <authorList>
            <person name="Feschi L."/>
            <person name="Jeukens J."/>
            <person name="Emond-Rheault J.-G."/>
            <person name="Kukavica-Ibrulj I."/>
            <person name="Boyle B."/>
            <person name="Levesque R.C."/>
        </authorList>
    </citation>
    <scope>NUCLEOTIDE SEQUENCE [LARGE SCALE GENOMIC DNA]</scope>
    <source>
        <strain evidence="6 10">PA-W36</strain>
    </source>
</reference>
<reference evidence="5 9" key="4">
    <citation type="submission" date="2017-05" db="EMBL/GenBank/DDBJ databases">
        <authorList>
            <person name="Song R."/>
            <person name="Chenine A.L."/>
            <person name="Ruprecht R.M."/>
        </authorList>
    </citation>
    <scope>NUCLEOTIDE SEQUENCE [LARGE SCALE GENOMIC DNA]</scope>
    <source>
        <strain evidence="5 9">S567_C10_BS</strain>
    </source>
</reference>
<dbReference type="RefSeq" id="WP_003090800.1">
    <property type="nucleotide sequence ID" value="NZ_AP014622.1"/>
</dbReference>
<gene>
    <name evidence="5" type="ORF">CAZ10_06075</name>
    <name evidence="1" type="ORF">CCBH4851_00632</name>
    <name evidence="3" type="ORF">GNQ48_27365</name>
    <name evidence="4" type="ORF">GUL26_12355</name>
    <name evidence="6" type="ORF">IPC1295_01070</name>
    <name evidence="7" type="ORF">L4V69_15445</name>
    <name evidence="2" type="ORF">PAERUG_P19_London_7_VIM_2_05_10_03225</name>
</gene>
<evidence type="ECO:0000313" key="5">
    <source>
        <dbReference type="EMBL" id="OTI65329.1"/>
    </source>
</evidence>
<reference evidence="3 11" key="7">
    <citation type="submission" date="2019-11" db="EMBL/GenBank/DDBJ databases">
        <title>Genomes of ocular Pseudomonas aeruginosa isolates.</title>
        <authorList>
            <person name="Khan M."/>
            <person name="Rice S.A."/>
            <person name="Willcox M.D.P."/>
            <person name="Stapleton F."/>
        </authorList>
    </citation>
    <scope>NUCLEOTIDE SEQUENCE [LARGE SCALE GENOMIC DNA]</scope>
    <source>
        <strain evidence="3 11">PA221</strain>
    </source>
</reference>
<organism evidence="4 12">
    <name type="scientific">Pseudomonas aeruginosa</name>
    <dbReference type="NCBI Taxonomy" id="287"/>
    <lineage>
        <taxon>Bacteria</taxon>
        <taxon>Pseudomonadati</taxon>
        <taxon>Pseudomonadota</taxon>
        <taxon>Gammaproteobacteria</taxon>
        <taxon>Pseudomonadales</taxon>
        <taxon>Pseudomonadaceae</taxon>
        <taxon>Pseudomonas</taxon>
    </lineage>
</organism>
<reference evidence="4" key="8">
    <citation type="submission" date="2020-01" db="EMBL/GenBank/DDBJ databases">
        <title>Bacteria Cultured from War Wounds Associated with the Conflict in Eastern Ukraine.</title>
        <authorList>
            <person name="Snesrud E."/>
            <person name="Galac M.R."/>
            <person name="Mc Gann P."/>
            <person name="Valentine K."/>
            <person name="Viacheslav K."/>
        </authorList>
    </citation>
    <scope>NUCLEOTIDE SEQUENCE</scope>
    <source>
        <strain evidence="4">VNMU148</strain>
    </source>
</reference>
<evidence type="ECO:0000313" key="3">
    <source>
        <dbReference type="EMBL" id="MUI38730.1"/>
    </source>
</evidence>
<dbReference type="Proteomes" id="UP000433532">
    <property type="component" value="Unassembled WGS sequence"/>
</dbReference>
<dbReference type="Proteomes" id="UP000045039">
    <property type="component" value="Unassembled WGS sequence"/>
</dbReference>
<dbReference type="EMBL" id="WOAD01000034">
    <property type="protein sequence ID" value="MUI38730.1"/>
    <property type="molecule type" value="Genomic_DNA"/>
</dbReference>
<evidence type="ECO:0000313" key="2">
    <source>
        <dbReference type="EMBL" id="CRP03601.1"/>
    </source>
</evidence>
<evidence type="ECO:0000313" key="10">
    <source>
        <dbReference type="Proteomes" id="UP000284767"/>
    </source>
</evidence>
<reference evidence="7" key="9">
    <citation type="submission" date="2023-06" db="EMBL/GenBank/DDBJ databases">
        <authorList>
            <consortium name="Clinical and Environmental Microbiology Branch: Whole genome sequencing antimicrobial resistance pathogens in the healthcare setting"/>
        </authorList>
    </citation>
    <scope>NUCLEOTIDE SEQUENCE</scope>
    <source>
        <strain evidence="7">2021CK-01020</strain>
    </source>
</reference>
<protein>
    <submittedName>
        <fullName evidence="5">DUF5064 domain-containing protein</fullName>
    </submittedName>
    <submittedName>
        <fullName evidence="4">DUF5064 family protein</fullName>
    </submittedName>
</protein>
<dbReference type="InterPro" id="IPR032024">
    <property type="entry name" value="DUF5064"/>
</dbReference>
<evidence type="ECO:0000313" key="6">
    <source>
        <dbReference type="EMBL" id="RPM23125.1"/>
    </source>
</evidence>